<organism evidence="1 2">
    <name type="scientific">[Eubacterium] hominis</name>
    <dbReference type="NCBI Taxonomy" id="2764325"/>
    <lineage>
        <taxon>Bacteria</taxon>
        <taxon>Bacillati</taxon>
        <taxon>Bacillota</taxon>
        <taxon>Erysipelotrichia</taxon>
        <taxon>Erysipelotrichales</taxon>
        <taxon>Erysipelotrichaceae</taxon>
        <taxon>Amedibacillus</taxon>
    </lineage>
</organism>
<dbReference type="Proteomes" id="UP000515856">
    <property type="component" value="Chromosome"/>
</dbReference>
<dbReference type="GO" id="GO:0016740">
    <property type="term" value="F:transferase activity"/>
    <property type="evidence" value="ECO:0007669"/>
    <property type="project" value="UniProtKB-KW"/>
</dbReference>
<gene>
    <name evidence="1" type="ORF">H9Q80_09390</name>
</gene>
<keyword evidence="2" id="KW-1185">Reference proteome</keyword>
<keyword evidence="1" id="KW-0808">Transferase</keyword>
<proteinExistence type="predicted"/>
<accession>A0A7G9GTZ8</accession>
<evidence type="ECO:0000313" key="1">
    <source>
        <dbReference type="EMBL" id="QNM14280.1"/>
    </source>
</evidence>
<dbReference type="AlphaFoldDB" id="A0A7G9GTZ8"/>
<dbReference type="Gene3D" id="1.50.10.20">
    <property type="match status" value="1"/>
</dbReference>
<name>A0A7G9GTZ8_9FIRM</name>
<dbReference type="EMBL" id="CP060636">
    <property type="protein sequence ID" value="QNM14280.1"/>
    <property type="molecule type" value="Genomic_DNA"/>
</dbReference>
<dbReference type="RefSeq" id="WP_117454842.1">
    <property type="nucleotide sequence ID" value="NZ_CP060636.1"/>
</dbReference>
<dbReference type="InterPro" id="IPR008930">
    <property type="entry name" value="Terpenoid_cyclase/PrenylTrfase"/>
</dbReference>
<protein>
    <submittedName>
        <fullName evidence="1">Prenyltransferase</fullName>
    </submittedName>
</protein>
<dbReference type="KEGG" id="ehn:H9Q80_09390"/>
<reference evidence="1 2" key="1">
    <citation type="submission" date="2020-08" db="EMBL/GenBank/DDBJ databases">
        <authorList>
            <person name="Liu C."/>
            <person name="Sun Q."/>
        </authorList>
    </citation>
    <scope>NUCLEOTIDE SEQUENCE [LARGE SCALE GENOMIC DNA]</scope>
    <source>
        <strain evidence="1 2">NSJ-61</strain>
    </source>
</reference>
<dbReference type="SUPFAM" id="SSF48239">
    <property type="entry name" value="Terpenoid cyclases/Protein prenyltransferases"/>
    <property type="match status" value="1"/>
</dbReference>
<evidence type="ECO:0000313" key="2">
    <source>
        <dbReference type="Proteomes" id="UP000515856"/>
    </source>
</evidence>
<sequence>MHVIFQEDINAILSHRYDQGADLWTTPDHKLLKGAPFTTLECATYLIELGMSQNDEIIKQLAELIFSVWKDDGRFRISPNGGIYPCQSALAWQVLCRMGYASDERLIRTCTYFLNTQEDDGGWICKKYSFGKGEETMFSTPYTTLLVLDALRFYDIDSLVVNRAVDFLLNHWKIKRPISPCHYGIGTLFMQVEYPFRGYNIFYYVYILSFYETAIKDSRFKEAFEALSSTLQDGKIVVQRVVPKLAKLSFCQKGKISELATKHYLEIVENLKGDRKNEASI</sequence>